<keyword evidence="1" id="KW-1133">Transmembrane helix</keyword>
<dbReference type="OrthoDB" id="2148359at2"/>
<protein>
    <submittedName>
        <fullName evidence="4">Uncharacterized protein</fullName>
    </submittedName>
</protein>
<evidence type="ECO:0000256" key="1">
    <source>
        <dbReference type="SAM" id="Phobius"/>
    </source>
</evidence>
<dbReference type="PATRIC" id="fig|1218508.4.peg.1286"/>
<dbReference type="InterPro" id="IPR010317">
    <property type="entry name" value="WxLIP_PGBD"/>
</dbReference>
<reference evidence="4 5" key="1">
    <citation type="submission" date="2014-12" db="EMBL/GenBank/DDBJ databases">
        <title>Comparative genomics of the lactic acid bacteria isolated from the honey bee gut.</title>
        <authorList>
            <person name="Ellegaard K.M."/>
            <person name="Tamarit D."/>
            <person name="Javelind E."/>
            <person name="Olofsson T."/>
            <person name="Andersson S.G."/>
            <person name="Vasquez A."/>
        </authorList>
    </citation>
    <scope>NUCLEOTIDE SEQUENCE [LARGE SCALE GENOMIC DNA]</scope>
    <source>
        <strain evidence="4 5">Hon2</strain>
    </source>
</reference>
<proteinExistence type="predicted"/>
<keyword evidence="5" id="KW-1185">Reference proteome</keyword>
<dbReference type="RefSeq" id="WP_045923134.1">
    <property type="nucleotide sequence ID" value="NZ_JBHTHW010000005.1"/>
</dbReference>
<dbReference type="Proteomes" id="UP000033695">
    <property type="component" value="Unassembled WGS sequence"/>
</dbReference>
<gene>
    <name evidence="4" type="ORF">JG29_12970</name>
</gene>
<feature type="domain" description="WxL Interacting Protein host binding" evidence="3">
    <location>
        <begin position="171"/>
        <end position="303"/>
    </location>
</feature>
<feature type="domain" description="WxL Interacting Protein peptidoglycan binding" evidence="2">
    <location>
        <begin position="42"/>
        <end position="161"/>
    </location>
</feature>
<evidence type="ECO:0000313" key="4">
    <source>
        <dbReference type="EMBL" id="KJY48247.1"/>
    </source>
</evidence>
<name>A0A0F4KNJ6_9LACO</name>
<evidence type="ECO:0000259" key="3">
    <source>
        <dbReference type="Pfam" id="PF11797"/>
    </source>
</evidence>
<feature type="transmembrane region" description="Helical" evidence="1">
    <location>
        <begin position="314"/>
        <end position="338"/>
    </location>
</feature>
<keyword evidence="1" id="KW-0812">Transmembrane</keyword>
<sequence length="344" mass="39067">MKRIKFVSALVVVITGCLFLTTWFLPTVAANKDNNNQPARSFTVKAVIPHNQTDKKLTYYDLQVHPQQKQTLKMVVTNLGTKKLKVDLNINNAYTSQNGIISYDKSYVHLYKAQQPALSDLVQGKRHKNIVIDPQQSRTVKFTYQAPKTSFQGIILGGITASAAVGNSKKKNLTIQNRIRYVTGVVLRSQTHTVNPHLTLGPNVRSQSRNMQSGLNFELRNAQPINLSKMKLRVRITPKTKNMPLRQLNNMQMAPNSTWQVFVPYKKLTAGTYVLHLNVKEKPGWEQNFTRKFTITKSQENTLSKESSARNWPILTWILLIVVLGVVLVIGYLLWVYLQGSKHN</sequence>
<evidence type="ECO:0000259" key="2">
    <source>
        <dbReference type="Pfam" id="PF06030"/>
    </source>
</evidence>
<dbReference type="EMBL" id="JXBZ01000009">
    <property type="protein sequence ID" value="KJY48247.1"/>
    <property type="molecule type" value="Genomic_DNA"/>
</dbReference>
<dbReference type="Pfam" id="PF11797">
    <property type="entry name" value="WxLIP_HBD"/>
    <property type="match status" value="1"/>
</dbReference>
<dbReference type="Pfam" id="PF06030">
    <property type="entry name" value="WxLIP_PGBD"/>
    <property type="match status" value="1"/>
</dbReference>
<keyword evidence="1" id="KW-0472">Membrane</keyword>
<dbReference type="HOGENOM" id="CLU_051987_0_2_9"/>
<evidence type="ECO:0000313" key="5">
    <source>
        <dbReference type="Proteomes" id="UP000033695"/>
    </source>
</evidence>
<dbReference type="InterPro" id="IPR021759">
    <property type="entry name" value="WxLIP_HBD"/>
</dbReference>
<accession>A0A0F4KNJ6</accession>
<dbReference type="PROSITE" id="PS51257">
    <property type="entry name" value="PROKAR_LIPOPROTEIN"/>
    <property type="match status" value="1"/>
</dbReference>
<comment type="caution">
    <text evidence="4">The sequence shown here is derived from an EMBL/GenBank/DDBJ whole genome shotgun (WGS) entry which is preliminary data.</text>
</comment>
<dbReference type="AlphaFoldDB" id="A0A0F4KNJ6"/>
<organism evidence="4 5">
    <name type="scientific">Bombilactobacillus mellis</name>
    <dbReference type="NCBI Taxonomy" id="1218508"/>
    <lineage>
        <taxon>Bacteria</taxon>
        <taxon>Bacillati</taxon>
        <taxon>Bacillota</taxon>
        <taxon>Bacilli</taxon>
        <taxon>Lactobacillales</taxon>
        <taxon>Lactobacillaceae</taxon>
        <taxon>Bombilactobacillus</taxon>
    </lineage>
</organism>
<dbReference type="STRING" id="1218508.JG29_12970"/>